<dbReference type="PANTHER" id="PTHR43322:SF5">
    <property type="entry name" value="1-DEOXY-D-XYLULOSE-5-PHOSPHATE SYNTHASE, CHLOROPLASTIC"/>
    <property type="match status" value="1"/>
</dbReference>
<keyword evidence="9 11" id="KW-0414">Isoprene biosynthesis</keyword>
<dbReference type="SUPFAM" id="SSF52922">
    <property type="entry name" value="TK C-terminal domain-like"/>
    <property type="match status" value="1"/>
</dbReference>
<feature type="binding site" evidence="11">
    <location>
        <position position="175"/>
    </location>
    <ligand>
        <name>Mg(2+)</name>
        <dbReference type="ChEBI" id="CHEBI:18420"/>
    </ligand>
</feature>
<evidence type="ECO:0000256" key="7">
    <source>
        <dbReference type="ARBA" id="ARBA00022977"/>
    </source>
</evidence>
<keyword evidence="14" id="KW-1185">Reference proteome</keyword>
<evidence type="ECO:0000313" key="14">
    <source>
        <dbReference type="Proteomes" id="UP001243623"/>
    </source>
</evidence>
<organism evidence="13 14">
    <name type="scientific">Selenobaculum gibii</name>
    <dbReference type="NCBI Taxonomy" id="3054208"/>
    <lineage>
        <taxon>Bacteria</taxon>
        <taxon>Bacillati</taxon>
        <taxon>Bacillota</taxon>
        <taxon>Negativicutes</taxon>
        <taxon>Selenomonadales</taxon>
        <taxon>Selenomonadaceae</taxon>
        <taxon>Selenobaculum</taxon>
    </lineage>
</organism>
<comment type="catalytic activity">
    <reaction evidence="11">
        <text>D-glyceraldehyde 3-phosphate + pyruvate + H(+) = 1-deoxy-D-xylulose 5-phosphate + CO2</text>
        <dbReference type="Rhea" id="RHEA:12605"/>
        <dbReference type="ChEBI" id="CHEBI:15361"/>
        <dbReference type="ChEBI" id="CHEBI:15378"/>
        <dbReference type="ChEBI" id="CHEBI:16526"/>
        <dbReference type="ChEBI" id="CHEBI:57792"/>
        <dbReference type="ChEBI" id="CHEBI:59776"/>
        <dbReference type="EC" id="2.2.1.7"/>
    </reaction>
</comment>
<evidence type="ECO:0000256" key="9">
    <source>
        <dbReference type="ARBA" id="ARBA00023229"/>
    </source>
</evidence>
<dbReference type="EC" id="2.2.1.7" evidence="11"/>
<accession>A0A9Y2AGS9</accession>
<dbReference type="Pfam" id="PF02780">
    <property type="entry name" value="Transketolase_C"/>
    <property type="match status" value="1"/>
</dbReference>
<dbReference type="GO" id="GO:0000287">
    <property type="term" value="F:magnesium ion binding"/>
    <property type="evidence" value="ECO:0007669"/>
    <property type="project" value="UniProtKB-UniRule"/>
</dbReference>
<dbReference type="InterPro" id="IPR033248">
    <property type="entry name" value="Transketolase_C"/>
</dbReference>
<evidence type="ECO:0000259" key="12">
    <source>
        <dbReference type="SMART" id="SM00861"/>
    </source>
</evidence>
<dbReference type="PANTHER" id="PTHR43322">
    <property type="entry name" value="1-D-DEOXYXYLULOSE 5-PHOSPHATE SYNTHASE-RELATED"/>
    <property type="match status" value="1"/>
</dbReference>
<dbReference type="HAMAP" id="MF_00315">
    <property type="entry name" value="DXP_synth"/>
    <property type="match status" value="1"/>
</dbReference>
<dbReference type="NCBIfam" id="TIGR00204">
    <property type="entry name" value="dxs"/>
    <property type="match status" value="1"/>
</dbReference>
<reference evidence="13" key="1">
    <citation type="submission" date="2023-03" db="EMBL/GenBank/DDBJ databases">
        <title>Selenobaculum gbiensis gen. nov. sp. nov., a new bacterium isolated from the gut microbiota of IBD patient.</title>
        <authorList>
            <person name="Yeo S."/>
            <person name="Park H."/>
            <person name="Huh C.S."/>
        </authorList>
    </citation>
    <scope>NUCLEOTIDE SEQUENCE</scope>
    <source>
        <strain evidence="13">ICN-92133</strain>
    </source>
</reference>
<protein>
    <recommendedName>
        <fullName evidence="11">1-deoxy-D-xylulose-5-phosphate synthase</fullName>
        <ecNumber evidence="11">2.2.1.7</ecNumber>
    </recommendedName>
    <alternativeName>
        <fullName evidence="11">1-deoxyxylulose-5-phosphate synthase</fullName>
        <shortName evidence="11">DXP synthase</shortName>
        <shortName evidence="11">DXPS</shortName>
    </alternativeName>
</protein>
<feature type="binding site" evidence="11">
    <location>
        <position position="74"/>
    </location>
    <ligand>
        <name>thiamine diphosphate</name>
        <dbReference type="ChEBI" id="CHEBI:58937"/>
    </ligand>
</feature>
<feature type="binding site" evidence="11">
    <location>
        <begin position="147"/>
        <end position="148"/>
    </location>
    <ligand>
        <name>thiamine diphosphate</name>
        <dbReference type="ChEBI" id="CHEBI:58937"/>
    </ligand>
</feature>
<keyword evidence="7 11" id="KW-0784">Thiamine biosynthesis</keyword>
<dbReference type="FunFam" id="3.40.50.920:FF:000002">
    <property type="entry name" value="1-deoxy-D-xylulose-5-phosphate synthase"/>
    <property type="match status" value="1"/>
</dbReference>
<feature type="domain" description="Transketolase-like pyrimidine-binding" evidence="12">
    <location>
        <begin position="317"/>
        <end position="481"/>
    </location>
</feature>
<name>A0A9Y2AGS9_9FIRM</name>
<dbReference type="GO" id="GO:0005829">
    <property type="term" value="C:cytosol"/>
    <property type="evidence" value="ECO:0007669"/>
    <property type="project" value="TreeGrafter"/>
</dbReference>
<sequence length="629" mass="69311">MNKILDKVDSPKQLKQLSLIQLNKLAGEIRELIIRTIAENGGHLAPSLGVVELTLALHTVFDCPEDKFIWDVGHQSYVHKILTGRRDAFSTIRTQGGLSGFPKRSESPYDSFGTGHSSTSISAALGMAIARDLSKKNNYVVAVIGDGSMTGGQAFEALNHAGDLGKHLIVILNDNEMSIDKNVGALSEYLSTMRTAPTYNKVKHDLEFLLKKIPTIGESVAKVVERLKDSLRFLLVPGELFEELGFKYVGPIDGHNIELMREVLEKAKTMQGPILIHTLTRKGKGYLPAECESDKFHGVGPFCIETGEIIKKTTNKPTYTSVFSKVLIELAKENKNIVAITAAMPEGTGLKKFGEIYPDRFLDVGIAEQHAVTVAAGLACEGKQPIIALYSTFAQRAYDQILHDVCLQKLPVVFALDRAGIVGEDGPTHHGVFDYSYLRHIPNLTIMAPKDENELKDMLATAFSLRTPVVIRYPRGNGLGVEVKTEYQHIPVGMSEEISIGSDVMFLAVGAMVDSCVEAVNLLKEKNVSAGVINARFIKPLDERMIEVLAKTVKYIVTIEDNMLAGGFGSAVLEALNEREFCDTKVLRLGYPDKFIEQGKRENLLELYKLTPAHIAARTYAFIRNIEVR</sequence>
<keyword evidence="8 11" id="KW-0786">Thiamine pyrophosphate</keyword>
<feature type="binding site" evidence="11">
    <location>
        <begin position="115"/>
        <end position="117"/>
    </location>
    <ligand>
        <name>thiamine diphosphate</name>
        <dbReference type="ChEBI" id="CHEBI:58937"/>
    </ligand>
</feature>
<dbReference type="InterPro" id="IPR020826">
    <property type="entry name" value="Transketolase_BS"/>
</dbReference>
<evidence type="ECO:0000256" key="1">
    <source>
        <dbReference type="ARBA" id="ARBA00004980"/>
    </source>
</evidence>
<dbReference type="GO" id="GO:0030976">
    <property type="term" value="F:thiamine pyrophosphate binding"/>
    <property type="evidence" value="ECO:0007669"/>
    <property type="project" value="UniProtKB-UniRule"/>
</dbReference>
<dbReference type="KEGG" id="sgbi:P3F81_06980"/>
<evidence type="ECO:0000256" key="4">
    <source>
        <dbReference type="ARBA" id="ARBA00022679"/>
    </source>
</evidence>
<dbReference type="GO" id="GO:0009228">
    <property type="term" value="P:thiamine biosynthetic process"/>
    <property type="evidence" value="ECO:0007669"/>
    <property type="project" value="UniProtKB-UniRule"/>
</dbReference>
<evidence type="ECO:0000256" key="6">
    <source>
        <dbReference type="ARBA" id="ARBA00022842"/>
    </source>
</evidence>
<dbReference type="InterPro" id="IPR029061">
    <property type="entry name" value="THDP-binding"/>
</dbReference>
<dbReference type="CDD" id="cd07033">
    <property type="entry name" value="TPP_PYR_DXS_TK_like"/>
    <property type="match status" value="1"/>
</dbReference>
<comment type="function">
    <text evidence="10 11">Catalyzes the acyloin condensation reaction between C atoms 2 and 3 of pyruvate and glyceraldehyde 3-phosphate to yield 1-deoxy-D-xylulose-5-phosphate (DXP).</text>
</comment>
<comment type="cofactor">
    <cofactor evidence="11">
        <name>thiamine diphosphate</name>
        <dbReference type="ChEBI" id="CHEBI:58937"/>
    </cofactor>
    <text evidence="11">Binds 1 thiamine pyrophosphate per subunit.</text>
</comment>
<feature type="binding site" evidence="11">
    <location>
        <position position="146"/>
    </location>
    <ligand>
        <name>Mg(2+)</name>
        <dbReference type="ChEBI" id="CHEBI:18420"/>
    </ligand>
</feature>
<dbReference type="GO" id="GO:0016114">
    <property type="term" value="P:terpenoid biosynthetic process"/>
    <property type="evidence" value="ECO:0007669"/>
    <property type="project" value="UniProtKB-UniRule"/>
</dbReference>
<dbReference type="GO" id="GO:0019288">
    <property type="term" value="P:isopentenyl diphosphate biosynthetic process, methylerythritol 4-phosphate pathway"/>
    <property type="evidence" value="ECO:0007669"/>
    <property type="project" value="TreeGrafter"/>
</dbReference>
<gene>
    <name evidence="11 13" type="primary">dxs</name>
    <name evidence="13" type="ORF">P3F81_06980</name>
</gene>
<dbReference type="AlphaFoldDB" id="A0A9Y2AGS9"/>
<evidence type="ECO:0000256" key="5">
    <source>
        <dbReference type="ARBA" id="ARBA00022723"/>
    </source>
</evidence>
<dbReference type="NCBIfam" id="NF003933">
    <property type="entry name" value="PRK05444.2-2"/>
    <property type="match status" value="1"/>
</dbReference>
<dbReference type="EMBL" id="CP120678">
    <property type="protein sequence ID" value="WIW69668.1"/>
    <property type="molecule type" value="Genomic_DNA"/>
</dbReference>
<evidence type="ECO:0000256" key="3">
    <source>
        <dbReference type="ARBA" id="ARBA00011738"/>
    </source>
</evidence>
<evidence type="ECO:0000256" key="11">
    <source>
        <dbReference type="HAMAP-Rule" id="MF_00315"/>
    </source>
</evidence>
<keyword evidence="4 11" id="KW-0808">Transferase</keyword>
<proteinExistence type="inferred from homology"/>
<feature type="binding site" evidence="11">
    <location>
        <position position="368"/>
    </location>
    <ligand>
        <name>thiamine diphosphate</name>
        <dbReference type="ChEBI" id="CHEBI:58937"/>
    </ligand>
</feature>
<dbReference type="RefSeq" id="WP_147669043.1">
    <property type="nucleotide sequence ID" value="NZ_CP120678.1"/>
</dbReference>
<keyword evidence="5 11" id="KW-0479">Metal-binding</keyword>
<dbReference type="InterPro" id="IPR005477">
    <property type="entry name" value="Dxylulose-5-P_synthase"/>
</dbReference>
<dbReference type="InterPro" id="IPR005475">
    <property type="entry name" value="Transketolase-like_Pyr-bd"/>
</dbReference>
<dbReference type="Pfam" id="PF02779">
    <property type="entry name" value="Transket_pyr"/>
    <property type="match status" value="1"/>
</dbReference>
<dbReference type="InterPro" id="IPR009014">
    <property type="entry name" value="Transketo_C/PFOR_II"/>
</dbReference>
<comment type="cofactor">
    <cofactor evidence="11">
        <name>Mg(2+)</name>
        <dbReference type="ChEBI" id="CHEBI:18420"/>
    </cofactor>
    <text evidence="11">Binds 1 Mg(2+) ion per subunit.</text>
</comment>
<dbReference type="FunFam" id="3.40.50.970:FF:000005">
    <property type="entry name" value="1-deoxy-D-xylulose-5-phosphate synthase"/>
    <property type="match status" value="1"/>
</dbReference>
<evidence type="ECO:0000256" key="10">
    <source>
        <dbReference type="ARBA" id="ARBA00055605"/>
    </source>
</evidence>
<dbReference type="Gene3D" id="3.40.50.920">
    <property type="match status" value="1"/>
</dbReference>
<dbReference type="GO" id="GO:0008661">
    <property type="term" value="F:1-deoxy-D-xylulose-5-phosphate synthase activity"/>
    <property type="evidence" value="ECO:0007669"/>
    <property type="project" value="UniProtKB-UniRule"/>
</dbReference>
<evidence type="ECO:0000256" key="2">
    <source>
        <dbReference type="ARBA" id="ARBA00011081"/>
    </source>
</evidence>
<feature type="binding site" evidence="11">
    <location>
        <position position="286"/>
    </location>
    <ligand>
        <name>thiamine diphosphate</name>
        <dbReference type="ChEBI" id="CHEBI:58937"/>
    </ligand>
</feature>
<dbReference type="Proteomes" id="UP001243623">
    <property type="component" value="Chromosome"/>
</dbReference>
<dbReference type="SMART" id="SM00861">
    <property type="entry name" value="Transket_pyr"/>
    <property type="match status" value="1"/>
</dbReference>
<dbReference type="SUPFAM" id="SSF52518">
    <property type="entry name" value="Thiamin diphosphate-binding fold (THDP-binding)"/>
    <property type="match status" value="2"/>
</dbReference>
<comment type="subunit">
    <text evidence="3 11">Homodimer.</text>
</comment>
<dbReference type="CDD" id="cd02007">
    <property type="entry name" value="TPP_DXS"/>
    <property type="match status" value="1"/>
</dbReference>
<dbReference type="Gene3D" id="3.40.50.970">
    <property type="match status" value="2"/>
</dbReference>
<evidence type="ECO:0000313" key="13">
    <source>
        <dbReference type="EMBL" id="WIW69668.1"/>
    </source>
</evidence>
<keyword evidence="6 11" id="KW-0460">Magnesium</keyword>
<comment type="pathway">
    <text evidence="1 11">Metabolic intermediate biosynthesis; 1-deoxy-D-xylulose 5-phosphate biosynthesis; 1-deoxy-D-xylulose 5-phosphate from D-glyceraldehyde 3-phosphate and pyruvate: step 1/1.</text>
</comment>
<dbReference type="Pfam" id="PF13292">
    <property type="entry name" value="DXP_synthase_N"/>
    <property type="match status" value="1"/>
</dbReference>
<comment type="similarity">
    <text evidence="2 11">Belongs to the transketolase family. DXPS subfamily.</text>
</comment>
<evidence type="ECO:0000256" key="8">
    <source>
        <dbReference type="ARBA" id="ARBA00023052"/>
    </source>
</evidence>
<dbReference type="PROSITE" id="PS00802">
    <property type="entry name" value="TRANSKETOLASE_2"/>
    <property type="match status" value="1"/>
</dbReference>
<feature type="binding site" evidence="11">
    <location>
        <position position="175"/>
    </location>
    <ligand>
        <name>thiamine diphosphate</name>
        <dbReference type="ChEBI" id="CHEBI:58937"/>
    </ligand>
</feature>